<dbReference type="PANTHER" id="PTHR42781:SF4">
    <property type="entry name" value="SPERMIDINE_PUTRESCINE IMPORT ATP-BINDING PROTEIN POTA"/>
    <property type="match status" value="1"/>
</dbReference>
<dbReference type="InterPro" id="IPR017871">
    <property type="entry name" value="ABC_transporter-like_CS"/>
</dbReference>
<evidence type="ECO:0000256" key="3">
    <source>
        <dbReference type="ARBA" id="ARBA00022840"/>
    </source>
</evidence>
<proteinExistence type="predicted"/>
<feature type="domain" description="ABC transporter" evidence="4">
    <location>
        <begin position="2"/>
        <end position="207"/>
    </location>
</feature>
<dbReference type="OrthoDB" id="9802264at2"/>
<evidence type="ECO:0000259" key="4">
    <source>
        <dbReference type="PROSITE" id="PS50893"/>
    </source>
</evidence>
<dbReference type="PROSITE" id="PS00211">
    <property type="entry name" value="ABC_TRANSPORTER_1"/>
    <property type="match status" value="1"/>
</dbReference>
<reference evidence="5 6" key="1">
    <citation type="submission" date="2019-06" db="EMBL/GenBank/DDBJ databases">
        <title>A novel bacterium of genus Marinomonas, isolated from coastal sand.</title>
        <authorList>
            <person name="Huang H."/>
            <person name="Mo K."/>
            <person name="Hu Y."/>
        </authorList>
    </citation>
    <scope>NUCLEOTIDE SEQUENCE [LARGE SCALE GENOMIC DNA]</scope>
    <source>
        <strain evidence="5 6">HB171799</strain>
    </source>
</reference>
<protein>
    <submittedName>
        <fullName evidence="5">ATP-binding cassette domain-containing protein</fullName>
    </submittedName>
</protein>
<dbReference type="InterPro" id="IPR027417">
    <property type="entry name" value="P-loop_NTPase"/>
</dbReference>
<keyword evidence="1" id="KW-0813">Transport</keyword>
<dbReference type="InterPro" id="IPR003439">
    <property type="entry name" value="ABC_transporter-like_ATP-bd"/>
</dbReference>
<dbReference type="Gene3D" id="3.40.50.300">
    <property type="entry name" value="P-loop containing nucleotide triphosphate hydrolases"/>
    <property type="match status" value="1"/>
</dbReference>
<dbReference type="InterPro" id="IPR003593">
    <property type="entry name" value="AAA+_ATPase"/>
</dbReference>
<dbReference type="SMART" id="SM00382">
    <property type="entry name" value="AAA"/>
    <property type="match status" value="1"/>
</dbReference>
<evidence type="ECO:0000313" key="5">
    <source>
        <dbReference type="EMBL" id="TPE46565.1"/>
    </source>
</evidence>
<dbReference type="PROSITE" id="PS50893">
    <property type="entry name" value="ABC_TRANSPORTER_2"/>
    <property type="match status" value="1"/>
</dbReference>
<gene>
    <name evidence="5" type="ORF">FJM67_15935</name>
</gene>
<keyword evidence="6" id="KW-1185">Reference proteome</keyword>
<dbReference type="PANTHER" id="PTHR42781">
    <property type="entry name" value="SPERMIDINE/PUTRESCINE IMPORT ATP-BINDING PROTEIN POTA"/>
    <property type="match status" value="1"/>
</dbReference>
<organism evidence="5 6">
    <name type="scientific">Maribrevibacterium harenarium</name>
    <dbReference type="NCBI Taxonomy" id="2589817"/>
    <lineage>
        <taxon>Bacteria</taxon>
        <taxon>Pseudomonadati</taxon>
        <taxon>Pseudomonadota</taxon>
        <taxon>Gammaproteobacteria</taxon>
        <taxon>Oceanospirillales</taxon>
        <taxon>Oceanospirillaceae</taxon>
        <taxon>Maribrevibacterium</taxon>
    </lineage>
</organism>
<accession>A0A501WDK3</accession>
<dbReference type="Pfam" id="PF00005">
    <property type="entry name" value="ABC_tran"/>
    <property type="match status" value="1"/>
</dbReference>
<dbReference type="RefSeq" id="WP_140591425.1">
    <property type="nucleotide sequence ID" value="NZ_VFRR01000057.1"/>
</dbReference>
<dbReference type="GO" id="GO:0016887">
    <property type="term" value="F:ATP hydrolysis activity"/>
    <property type="evidence" value="ECO:0007669"/>
    <property type="project" value="InterPro"/>
</dbReference>
<dbReference type="SUPFAM" id="SSF52540">
    <property type="entry name" value="P-loop containing nucleoside triphosphate hydrolases"/>
    <property type="match status" value="1"/>
</dbReference>
<evidence type="ECO:0000256" key="2">
    <source>
        <dbReference type="ARBA" id="ARBA00022741"/>
    </source>
</evidence>
<sequence length="207" mass="22489">MLELNRISIALPERDLIRDLSVTVAPGQVVAVTGPSGQGKSSLLAYVGGFLPDALQGSGTVNLNGKRIDSLPMEQRRLGVLQQQPLLFPHLNVLENLLFAIPEGQTNRQRRARALDTLAAAGLNQVAYQLPDTLSGGQAARVALLRTLLSEPQALLLDEPFSKLDIALREQIREFVLAQIHQFALPTLLVTHDPEDVAALRASEIKL</sequence>
<evidence type="ECO:0000313" key="6">
    <source>
        <dbReference type="Proteomes" id="UP000315901"/>
    </source>
</evidence>
<dbReference type="InterPro" id="IPR050093">
    <property type="entry name" value="ABC_SmlMolc_Importer"/>
</dbReference>
<name>A0A501WDK3_9GAMM</name>
<evidence type="ECO:0000256" key="1">
    <source>
        <dbReference type="ARBA" id="ARBA00022448"/>
    </source>
</evidence>
<comment type="caution">
    <text evidence="5">The sequence shown here is derived from an EMBL/GenBank/DDBJ whole genome shotgun (WGS) entry which is preliminary data.</text>
</comment>
<keyword evidence="2" id="KW-0547">Nucleotide-binding</keyword>
<dbReference type="GO" id="GO:0005524">
    <property type="term" value="F:ATP binding"/>
    <property type="evidence" value="ECO:0007669"/>
    <property type="project" value="UniProtKB-KW"/>
</dbReference>
<dbReference type="AlphaFoldDB" id="A0A501WDK3"/>
<keyword evidence="3 5" id="KW-0067">ATP-binding</keyword>
<dbReference type="Proteomes" id="UP000315901">
    <property type="component" value="Unassembled WGS sequence"/>
</dbReference>
<dbReference type="EMBL" id="VFRR01000057">
    <property type="protein sequence ID" value="TPE46565.1"/>
    <property type="molecule type" value="Genomic_DNA"/>
</dbReference>